<keyword evidence="2" id="KW-0067">ATP-binding</keyword>
<dbReference type="InterPro" id="IPR007694">
    <property type="entry name" value="DNA_helicase_DnaB-like_C"/>
</dbReference>
<evidence type="ECO:0000313" key="2">
    <source>
        <dbReference type="EMBL" id="GHB20336.1"/>
    </source>
</evidence>
<dbReference type="Proteomes" id="UP000637980">
    <property type="component" value="Unassembled WGS sequence"/>
</dbReference>
<dbReference type="PANTHER" id="PTHR30153">
    <property type="entry name" value="REPLICATIVE DNA HELICASE DNAB"/>
    <property type="match status" value="1"/>
</dbReference>
<dbReference type="EMBL" id="BMXE01000001">
    <property type="protein sequence ID" value="GHB20336.1"/>
    <property type="molecule type" value="Genomic_DNA"/>
</dbReference>
<organism evidence="2 3">
    <name type="scientific">Pseudovibrio japonicus</name>
    <dbReference type="NCBI Taxonomy" id="366534"/>
    <lineage>
        <taxon>Bacteria</taxon>
        <taxon>Pseudomonadati</taxon>
        <taxon>Pseudomonadota</taxon>
        <taxon>Alphaproteobacteria</taxon>
        <taxon>Hyphomicrobiales</taxon>
        <taxon>Stappiaceae</taxon>
        <taxon>Pseudovibrio</taxon>
    </lineage>
</organism>
<gene>
    <name evidence="2" type="ORF">GCM10007094_05380</name>
</gene>
<evidence type="ECO:0000313" key="3">
    <source>
        <dbReference type="Proteomes" id="UP000637980"/>
    </source>
</evidence>
<keyword evidence="2" id="KW-0547">Nucleotide-binding</keyword>
<dbReference type="InterPro" id="IPR027417">
    <property type="entry name" value="P-loop_NTPase"/>
</dbReference>
<accession>A0ABQ3DZ35</accession>
<comment type="caution">
    <text evidence="2">The sequence shown here is derived from an EMBL/GenBank/DDBJ whole genome shotgun (WGS) entry which is preliminary data.</text>
</comment>
<sequence length="240" mass="26970">MRLSSPIYKLKRQAKLAARDSGIPLHAALDQLAQKEGYKSWSHLSSATSPSGHARNLLKQLQPGDLVLIAARPGQGKTLFGLELALQANQSGWQSHFFTLEYTPADVLNRITQLGRKPEEISSSFNLDCSDEICASYVLDQLHHTQQKALVVIDYLQLLDQKRKNPELTEQLSELKDFTRNTGHIILMISQVHRNFDLAAKPLPDLSDIRLPNSVDLTTFTKTCFLHKGEIEFRAVNQSQ</sequence>
<proteinExistence type="predicted"/>
<dbReference type="Gene3D" id="3.40.50.300">
    <property type="entry name" value="P-loop containing nucleotide triphosphate hydrolases"/>
    <property type="match status" value="2"/>
</dbReference>
<name>A0ABQ3DZ35_9HYPH</name>
<evidence type="ECO:0000259" key="1">
    <source>
        <dbReference type="Pfam" id="PF03796"/>
    </source>
</evidence>
<protein>
    <submittedName>
        <fullName evidence="2">Replicative DNA helicase</fullName>
    </submittedName>
</protein>
<reference evidence="3" key="1">
    <citation type="journal article" date="2019" name="Int. J. Syst. Evol. Microbiol.">
        <title>The Global Catalogue of Microorganisms (GCM) 10K type strain sequencing project: providing services to taxonomists for standard genome sequencing and annotation.</title>
        <authorList>
            <consortium name="The Broad Institute Genomics Platform"/>
            <consortium name="The Broad Institute Genome Sequencing Center for Infectious Disease"/>
            <person name="Wu L."/>
            <person name="Ma J."/>
        </authorList>
    </citation>
    <scope>NUCLEOTIDE SEQUENCE [LARGE SCALE GENOMIC DNA]</scope>
    <source>
        <strain evidence="3">KCTC 12861</strain>
    </source>
</reference>
<keyword evidence="2" id="KW-0347">Helicase</keyword>
<feature type="domain" description="SF4 helicase" evidence="1">
    <location>
        <begin position="141"/>
        <end position="214"/>
    </location>
</feature>
<feature type="domain" description="SF4 helicase" evidence="1">
    <location>
        <begin position="57"/>
        <end position="112"/>
    </location>
</feature>
<dbReference type="NCBIfam" id="NF004629">
    <property type="entry name" value="PRK05973.1"/>
    <property type="match status" value="1"/>
</dbReference>
<keyword evidence="2" id="KW-0378">Hydrolase</keyword>
<dbReference type="PANTHER" id="PTHR30153:SF2">
    <property type="entry name" value="REPLICATIVE DNA HELICASE"/>
    <property type="match status" value="1"/>
</dbReference>
<dbReference type="SUPFAM" id="SSF52540">
    <property type="entry name" value="P-loop containing nucleoside triphosphate hydrolases"/>
    <property type="match status" value="1"/>
</dbReference>
<keyword evidence="3" id="KW-1185">Reference proteome</keyword>
<dbReference type="RefSeq" id="WP_189435129.1">
    <property type="nucleotide sequence ID" value="NZ_BMXE01000001.1"/>
</dbReference>
<dbReference type="Pfam" id="PF03796">
    <property type="entry name" value="DnaB_C"/>
    <property type="match status" value="2"/>
</dbReference>
<dbReference type="GO" id="GO:0004386">
    <property type="term" value="F:helicase activity"/>
    <property type="evidence" value="ECO:0007669"/>
    <property type="project" value="UniProtKB-KW"/>
</dbReference>